<evidence type="ECO:0000256" key="2">
    <source>
        <dbReference type="SAM" id="SignalP"/>
    </source>
</evidence>
<dbReference type="KEGG" id="cbot:ATE48_06150"/>
<protein>
    <submittedName>
        <fullName evidence="3">Uncharacterized protein</fullName>
    </submittedName>
</protein>
<dbReference type="RefSeq" id="WP_066768984.1">
    <property type="nucleotide sequence ID" value="NZ_CP013244.1"/>
</dbReference>
<keyword evidence="4" id="KW-1185">Reference proteome</keyword>
<keyword evidence="2" id="KW-0732">Signal</keyword>
<organism evidence="3 4">
    <name type="scientific">Candidatus Viadribacter manganicus</name>
    <dbReference type="NCBI Taxonomy" id="1759059"/>
    <lineage>
        <taxon>Bacteria</taxon>
        <taxon>Pseudomonadati</taxon>
        <taxon>Pseudomonadota</taxon>
        <taxon>Alphaproteobacteria</taxon>
        <taxon>Hyphomonadales</taxon>
        <taxon>Hyphomonadaceae</taxon>
        <taxon>Candidatus Viadribacter</taxon>
    </lineage>
</organism>
<evidence type="ECO:0000313" key="3">
    <source>
        <dbReference type="EMBL" id="ANP45529.1"/>
    </source>
</evidence>
<feature type="signal peptide" evidence="2">
    <location>
        <begin position="1"/>
        <end position="23"/>
    </location>
</feature>
<sequence length="111" mass="11525">MKLTQTASVITLLLFTVATPGLAQQAQQPTDEQTERAQPNTSRTSRNYTGGRFAADIAGQPPGFLNPVGGKDQTPTVQDPNAASAAAPRPVIVTRPGAVVIAPAADDKDDD</sequence>
<accession>A0A1B1AG42</accession>
<evidence type="ECO:0000256" key="1">
    <source>
        <dbReference type="SAM" id="MobiDB-lite"/>
    </source>
</evidence>
<dbReference type="EMBL" id="CP013244">
    <property type="protein sequence ID" value="ANP45529.1"/>
    <property type="molecule type" value="Genomic_DNA"/>
</dbReference>
<name>A0A1B1AG42_9PROT</name>
<gene>
    <name evidence="3" type="ORF">ATE48_06150</name>
</gene>
<evidence type="ECO:0000313" key="4">
    <source>
        <dbReference type="Proteomes" id="UP000092498"/>
    </source>
</evidence>
<feature type="compositionally biased region" description="Polar residues" evidence="1">
    <location>
        <begin position="23"/>
        <end position="48"/>
    </location>
</feature>
<dbReference type="AlphaFoldDB" id="A0A1B1AG42"/>
<dbReference type="InParanoid" id="A0A1B1AG42"/>
<feature type="region of interest" description="Disordered" evidence="1">
    <location>
        <begin position="23"/>
        <end position="90"/>
    </location>
</feature>
<dbReference type="Proteomes" id="UP000092498">
    <property type="component" value="Chromosome"/>
</dbReference>
<feature type="chain" id="PRO_5008518750" evidence="2">
    <location>
        <begin position="24"/>
        <end position="111"/>
    </location>
</feature>
<proteinExistence type="predicted"/>
<reference evidence="3 4" key="1">
    <citation type="submission" date="2015-11" db="EMBL/GenBank/DDBJ databases">
        <title>Whole-Genome Sequence of Candidatus Oderbacter manganicum from the National Park Lower Oder Valley, Germany.</title>
        <authorList>
            <person name="Braun B."/>
            <person name="Liere K."/>
            <person name="Szewzyk U."/>
        </authorList>
    </citation>
    <scope>NUCLEOTIDE SEQUENCE [LARGE SCALE GENOMIC DNA]</scope>
    <source>
        <strain evidence="3 4">OTSz_A_272</strain>
    </source>
</reference>